<comment type="caution">
    <text evidence="2">The sequence shown here is derived from an EMBL/GenBank/DDBJ whole genome shotgun (WGS) entry which is preliminary data.</text>
</comment>
<evidence type="ECO:0000313" key="3">
    <source>
        <dbReference type="Proteomes" id="UP000828390"/>
    </source>
</evidence>
<sequence length="90" mass="10539">MRERKEREESRKEAQRTFMTRRLDEAQHLLGNILTDKPELPQEPAPRPVTTKQRMSSKDRSPASMRDRIPVKAQTAPAKETPQVSCRYYT</sequence>
<proteinExistence type="predicted"/>
<dbReference type="EMBL" id="JAIWYP010000008">
    <property type="protein sequence ID" value="KAH3779472.1"/>
    <property type="molecule type" value="Genomic_DNA"/>
</dbReference>
<dbReference type="Proteomes" id="UP000828390">
    <property type="component" value="Unassembled WGS sequence"/>
</dbReference>
<organism evidence="2 3">
    <name type="scientific">Dreissena polymorpha</name>
    <name type="common">Zebra mussel</name>
    <name type="synonym">Mytilus polymorpha</name>
    <dbReference type="NCBI Taxonomy" id="45954"/>
    <lineage>
        <taxon>Eukaryota</taxon>
        <taxon>Metazoa</taxon>
        <taxon>Spiralia</taxon>
        <taxon>Lophotrochozoa</taxon>
        <taxon>Mollusca</taxon>
        <taxon>Bivalvia</taxon>
        <taxon>Autobranchia</taxon>
        <taxon>Heteroconchia</taxon>
        <taxon>Euheterodonta</taxon>
        <taxon>Imparidentia</taxon>
        <taxon>Neoheterodontei</taxon>
        <taxon>Myida</taxon>
        <taxon>Dreissenoidea</taxon>
        <taxon>Dreissenidae</taxon>
        <taxon>Dreissena</taxon>
    </lineage>
</organism>
<reference evidence="2" key="1">
    <citation type="journal article" date="2019" name="bioRxiv">
        <title>The Genome of the Zebra Mussel, Dreissena polymorpha: A Resource for Invasive Species Research.</title>
        <authorList>
            <person name="McCartney M.A."/>
            <person name="Auch B."/>
            <person name="Kono T."/>
            <person name="Mallez S."/>
            <person name="Zhang Y."/>
            <person name="Obille A."/>
            <person name="Becker A."/>
            <person name="Abrahante J.E."/>
            <person name="Garbe J."/>
            <person name="Badalamenti J.P."/>
            <person name="Herman A."/>
            <person name="Mangelson H."/>
            <person name="Liachko I."/>
            <person name="Sullivan S."/>
            <person name="Sone E.D."/>
            <person name="Koren S."/>
            <person name="Silverstein K.A.T."/>
            <person name="Beckman K.B."/>
            <person name="Gohl D.M."/>
        </authorList>
    </citation>
    <scope>NUCLEOTIDE SEQUENCE</scope>
    <source>
        <strain evidence="2">Duluth1</strain>
        <tissue evidence="2">Whole animal</tissue>
    </source>
</reference>
<reference evidence="2" key="2">
    <citation type="submission" date="2020-11" db="EMBL/GenBank/DDBJ databases">
        <authorList>
            <person name="McCartney M.A."/>
            <person name="Auch B."/>
            <person name="Kono T."/>
            <person name="Mallez S."/>
            <person name="Becker A."/>
            <person name="Gohl D.M."/>
            <person name="Silverstein K.A.T."/>
            <person name="Koren S."/>
            <person name="Bechman K.B."/>
            <person name="Herman A."/>
            <person name="Abrahante J.E."/>
            <person name="Garbe J."/>
        </authorList>
    </citation>
    <scope>NUCLEOTIDE SEQUENCE</scope>
    <source>
        <strain evidence="2">Duluth1</strain>
        <tissue evidence="2">Whole animal</tissue>
    </source>
</reference>
<feature type="region of interest" description="Disordered" evidence="1">
    <location>
        <begin position="32"/>
        <end position="90"/>
    </location>
</feature>
<protein>
    <submittedName>
        <fullName evidence="2">Uncharacterized protein</fullName>
    </submittedName>
</protein>
<dbReference type="AlphaFoldDB" id="A0A9D4EFM5"/>
<keyword evidence="3" id="KW-1185">Reference proteome</keyword>
<evidence type="ECO:0000256" key="1">
    <source>
        <dbReference type="SAM" id="MobiDB-lite"/>
    </source>
</evidence>
<evidence type="ECO:0000313" key="2">
    <source>
        <dbReference type="EMBL" id="KAH3779472.1"/>
    </source>
</evidence>
<gene>
    <name evidence="2" type="ORF">DPMN_157275</name>
</gene>
<name>A0A9D4EFM5_DREPO</name>
<feature type="compositionally biased region" description="Basic and acidic residues" evidence="1">
    <location>
        <begin position="56"/>
        <end position="70"/>
    </location>
</feature>
<accession>A0A9D4EFM5</accession>